<evidence type="ECO:0000313" key="1">
    <source>
        <dbReference type="EMBL" id="KAG5623370.1"/>
    </source>
</evidence>
<dbReference type="EMBL" id="JACXVP010000002">
    <property type="protein sequence ID" value="KAG5623370.1"/>
    <property type="molecule type" value="Genomic_DNA"/>
</dbReference>
<keyword evidence="2" id="KW-1185">Reference proteome</keyword>
<dbReference type="OrthoDB" id="10517968at2759"/>
<reference evidence="1 2" key="1">
    <citation type="submission" date="2020-09" db="EMBL/GenBank/DDBJ databases">
        <title>De no assembly of potato wild relative species, Solanum commersonii.</title>
        <authorList>
            <person name="Cho K."/>
        </authorList>
    </citation>
    <scope>NUCLEOTIDE SEQUENCE [LARGE SCALE GENOMIC DNA]</scope>
    <source>
        <strain evidence="1">LZ3.2</strain>
        <tissue evidence="1">Leaf</tissue>
    </source>
</reference>
<sequence length="72" mass="8189">MAIGSVVGFVCLELATSFLHSGYSLQPLDIVSVHEEHINIHVAILFRINWIKLGVENKSLRGKNVWPRKIRH</sequence>
<comment type="caution">
    <text evidence="1">The sequence shown here is derived from an EMBL/GenBank/DDBJ whole genome shotgun (WGS) entry which is preliminary data.</text>
</comment>
<evidence type="ECO:0000313" key="2">
    <source>
        <dbReference type="Proteomes" id="UP000824120"/>
    </source>
</evidence>
<organism evidence="1 2">
    <name type="scientific">Solanum commersonii</name>
    <name type="common">Commerson's wild potato</name>
    <name type="synonym">Commerson's nightshade</name>
    <dbReference type="NCBI Taxonomy" id="4109"/>
    <lineage>
        <taxon>Eukaryota</taxon>
        <taxon>Viridiplantae</taxon>
        <taxon>Streptophyta</taxon>
        <taxon>Embryophyta</taxon>
        <taxon>Tracheophyta</taxon>
        <taxon>Spermatophyta</taxon>
        <taxon>Magnoliopsida</taxon>
        <taxon>eudicotyledons</taxon>
        <taxon>Gunneridae</taxon>
        <taxon>Pentapetalae</taxon>
        <taxon>asterids</taxon>
        <taxon>lamiids</taxon>
        <taxon>Solanales</taxon>
        <taxon>Solanaceae</taxon>
        <taxon>Solanoideae</taxon>
        <taxon>Solaneae</taxon>
        <taxon>Solanum</taxon>
    </lineage>
</organism>
<proteinExistence type="predicted"/>
<name>A0A9J6AH21_SOLCO</name>
<accession>A0A9J6AH21</accession>
<dbReference type="AlphaFoldDB" id="A0A9J6AH21"/>
<dbReference type="Proteomes" id="UP000824120">
    <property type="component" value="Chromosome 2"/>
</dbReference>
<protein>
    <submittedName>
        <fullName evidence="1">Uncharacterized protein</fullName>
    </submittedName>
</protein>
<gene>
    <name evidence="1" type="ORF">H5410_008588</name>
</gene>